<dbReference type="Proteomes" id="UP001165082">
    <property type="component" value="Unassembled WGS sequence"/>
</dbReference>
<sequence length="226" mass="23970">MGCCFSSSSTTTSDGTELVSLPSSSSPPVPIPSTHCIDCTCKYADGVNTLTSSLNTGTVNKDKKDKETEQTKNWSIAGLDFVLDQDKCYFELTLSSASPPLTVGMYRVPPGKQGRSSSGLQKALTLLSANKSPINMESSGCYASTFTADELKKGDVVGCTVSFVDLPAVVFRVNGTVVGRNIHRVRGNVAPFVAWGGGEIRAAFEKRGWKEDSRGGDGVVRATNLI</sequence>
<feature type="compositionally biased region" description="Low complexity" evidence="1">
    <location>
        <begin position="1"/>
        <end position="24"/>
    </location>
</feature>
<evidence type="ECO:0000313" key="2">
    <source>
        <dbReference type="EMBL" id="GMH46544.1"/>
    </source>
</evidence>
<name>A0A9W6Z3E1_9STRA</name>
<gene>
    <name evidence="2" type="ORF">TrRE_jg6833</name>
</gene>
<dbReference type="EMBL" id="BRXZ01005564">
    <property type="protein sequence ID" value="GMH46544.1"/>
    <property type="molecule type" value="Genomic_DNA"/>
</dbReference>
<comment type="caution">
    <text evidence="2">The sequence shown here is derived from an EMBL/GenBank/DDBJ whole genome shotgun (WGS) entry which is preliminary data.</text>
</comment>
<dbReference type="AlphaFoldDB" id="A0A9W6Z3E1"/>
<proteinExistence type="predicted"/>
<dbReference type="InterPro" id="IPR043136">
    <property type="entry name" value="B30.2/SPRY_sf"/>
</dbReference>
<organism evidence="2 3">
    <name type="scientific">Triparma retinervis</name>
    <dbReference type="NCBI Taxonomy" id="2557542"/>
    <lineage>
        <taxon>Eukaryota</taxon>
        <taxon>Sar</taxon>
        <taxon>Stramenopiles</taxon>
        <taxon>Ochrophyta</taxon>
        <taxon>Bolidophyceae</taxon>
        <taxon>Parmales</taxon>
        <taxon>Triparmaceae</taxon>
        <taxon>Triparma</taxon>
    </lineage>
</organism>
<evidence type="ECO:0000256" key="1">
    <source>
        <dbReference type="SAM" id="MobiDB-lite"/>
    </source>
</evidence>
<accession>A0A9W6Z3E1</accession>
<reference evidence="2" key="1">
    <citation type="submission" date="2022-07" db="EMBL/GenBank/DDBJ databases">
        <title>Genome analysis of Parmales, a sister group of diatoms, reveals the evolutionary specialization of diatoms from phago-mixotrophs to photoautotrophs.</title>
        <authorList>
            <person name="Ban H."/>
            <person name="Sato S."/>
            <person name="Yoshikawa S."/>
            <person name="Kazumasa Y."/>
            <person name="Nakamura Y."/>
            <person name="Ichinomiya M."/>
            <person name="Saitoh K."/>
            <person name="Sato N."/>
            <person name="Blanc-Mathieu R."/>
            <person name="Endo H."/>
            <person name="Kuwata A."/>
            <person name="Ogata H."/>
        </authorList>
    </citation>
    <scope>NUCLEOTIDE SEQUENCE</scope>
</reference>
<protein>
    <recommendedName>
        <fullName evidence="4">SPRY domain-containing protein</fullName>
    </recommendedName>
</protein>
<feature type="region of interest" description="Disordered" evidence="1">
    <location>
        <begin position="1"/>
        <end position="29"/>
    </location>
</feature>
<evidence type="ECO:0000313" key="3">
    <source>
        <dbReference type="Proteomes" id="UP001165082"/>
    </source>
</evidence>
<evidence type="ECO:0008006" key="4">
    <source>
        <dbReference type="Google" id="ProtNLM"/>
    </source>
</evidence>
<dbReference type="Gene3D" id="2.60.120.920">
    <property type="match status" value="1"/>
</dbReference>
<keyword evidence="3" id="KW-1185">Reference proteome</keyword>